<feature type="region of interest" description="Disordered" evidence="2">
    <location>
        <begin position="1787"/>
        <end position="1812"/>
    </location>
</feature>
<dbReference type="PANTHER" id="PTHR43941">
    <property type="entry name" value="STRUCTURAL MAINTENANCE OF CHROMOSOMES PROTEIN 2"/>
    <property type="match status" value="1"/>
</dbReference>
<dbReference type="GO" id="GO:0007076">
    <property type="term" value="P:mitotic chromosome condensation"/>
    <property type="evidence" value="ECO:0007669"/>
    <property type="project" value="TreeGrafter"/>
</dbReference>
<feature type="compositionally biased region" description="Polar residues" evidence="2">
    <location>
        <begin position="1746"/>
        <end position="1764"/>
    </location>
</feature>
<feature type="region of interest" description="Disordered" evidence="2">
    <location>
        <begin position="1"/>
        <end position="24"/>
    </location>
</feature>
<keyword evidence="1" id="KW-0175">Coiled coil</keyword>
<reference evidence="3" key="1">
    <citation type="submission" date="2020-10" db="EMBL/GenBank/DDBJ databases">
        <title>Unveiling of a novel bifunctional photoreceptor, Dualchrome1, isolated from a cosmopolitan green alga.</title>
        <authorList>
            <person name="Suzuki S."/>
            <person name="Kawachi M."/>
        </authorList>
    </citation>
    <scope>NUCLEOTIDE SEQUENCE</scope>
    <source>
        <strain evidence="3">NIES 2893</strain>
    </source>
</reference>
<accession>A0A830I0E9</accession>
<dbReference type="GO" id="GO:0000785">
    <property type="term" value="C:chromatin"/>
    <property type="evidence" value="ECO:0007669"/>
    <property type="project" value="TreeGrafter"/>
</dbReference>
<feature type="region of interest" description="Disordered" evidence="2">
    <location>
        <begin position="710"/>
        <end position="729"/>
    </location>
</feature>
<feature type="region of interest" description="Disordered" evidence="2">
    <location>
        <begin position="743"/>
        <end position="763"/>
    </location>
</feature>
<feature type="coiled-coil region" evidence="1">
    <location>
        <begin position="1244"/>
        <end position="1285"/>
    </location>
</feature>
<dbReference type="PANTHER" id="PTHR43941:SF1">
    <property type="entry name" value="STRUCTURAL MAINTENANCE OF CHROMOSOMES PROTEIN 2"/>
    <property type="match status" value="1"/>
</dbReference>
<dbReference type="EMBL" id="BNJQ01000033">
    <property type="protein sequence ID" value="GHP11181.1"/>
    <property type="molecule type" value="Genomic_DNA"/>
</dbReference>
<feature type="region of interest" description="Disordered" evidence="2">
    <location>
        <begin position="803"/>
        <end position="823"/>
    </location>
</feature>
<feature type="coiled-coil region" evidence="1">
    <location>
        <begin position="1647"/>
        <end position="1674"/>
    </location>
</feature>
<dbReference type="Proteomes" id="UP000660262">
    <property type="component" value="Unassembled WGS sequence"/>
</dbReference>
<feature type="region of interest" description="Disordered" evidence="2">
    <location>
        <begin position="1725"/>
        <end position="1773"/>
    </location>
</feature>
<evidence type="ECO:0000256" key="2">
    <source>
        <dbReference type="SAM" id="MobiDB-lite"/>
    </source>
</evidence>
<evidence type="ECO:0000313" key="3">
    <source>
        <dbReference type="EMBL" id="GHP11181.1"/>
    </source>
</evidence>
<dbReference type="GO" id="GO:0000796">
    <property type="term" value="C:condensin complex"/>
    <property type="evidence" value="ECO:0007669"/>
    <property type="project" value="TreeGrafter"/>
</dbReference>
<feature type="coiled-coil region" evidence="1">
    <location>
        <begin position="211"/>
        <end position="245"/>
    </location>
</feature>
<evidence type="ECO:0000256" key="1">
    <source>
        <dbReference type="SAM" id="Coils"/>
    </source>
</evidence>
<sequence length="1812" mass="192988">MSTGGVVLSPLAASQQQQQPEPFATSLPLNDVRVGANDWYNVTASIRNAIVAFAEHFGYHARRLERVETTLTDNSKDVDRRLRRIEERVELAASDKSTLGTDGAHRLAAMEERLAFVTEAISQKQAESVRLAMLEERVSRALEVAETASAFASSASTKAEGSRVAALEEVVAVLRERVSHAPIATAPPPTPATPVRVVSDVASHVATLDAADSAMREAQMANARCEQLEEARRREANRLATLSTSVAEMVARVDAADLPSLRADMDAIGANAERAIATAETQLKKAKSSHGSGANPTDIARLGSRVSELEGAQQTQQEELTRRMDDLEPAAAEAIASASRALKANKALESKHSKLVARCESISRELEQTVSRCEAVEQSANDLLGRLSAVESASSSAHEGARGSAQRVQQAEASITKFADRLERIDDRLDQSLSELEGKSVSAQRVQQAEASITKFADRLERIDDRLDQSLSELEGKSVSLSDEVKKCAVASRAASERSSEALSRSESVAAMAGSASALSAIDGRLRELEKKEQREGGNSEAVRLRVKVLEAQMKQAASASSVESLRDYIHEVNIELHGEEFRSSILQKVQPLVSVSDLRQDEEITKMCNELSRVNSKVAHMGGGLHDVSARQEAVVSQLGDQVANLQLQLGKIAAGTESDARQDAAVLKLSHAVSALQAQLGQIADGTAEDERQNATMAQMKQSIAAMQSQLSQASTSSEDARQDAAMAKLSQTVAAMQSQLSQAGASTEDARQDAAMAQMKQSIAAMQSQLSQASTSSEDARQDAAMAKLSQTVAAMQSQLSQAGASTEDARQDAAMAQMKQSIAAMQSQLSQASTSSEDARQDAAMAKLSQTVAAMQSQLSQAGASTEDARQDAAMAKLSQTVTAMQSQLSQAGASTEDARQDAAMAKLSQTVAAMQSQLSQAGASTEDARQDAAMAKLSQTVAAMQSQFSQAGASTEDARQDAAMAKQDAAMAKLNQTVAAMQSQLSQAGASTEDARQDAAMAKQNAAMAKMSQTVAAMQSQLSQAGASTEDARQDAAMAKLSQTVAAMQSQLSQAGASSEDARQDATMTQMKQSLAALQSELRQIPSYSEMDARQDANIQQLGNAMSLMQSQLGQMASGTETDARQDAAVQQLGRTISGVQSQLAQLNEGTAEDVRQNAAIAKLMQKVHTSSHAQDAAMAKVNSKFAAMQWKQTIKDSKLRSELEKQNVSGAIPELRAAVESIQAQLQSISHPKSTAEREDTHESLRRAELRIIALEKQNASLEENLNSLTRSAASAAALGTVERRVTILEQENSTRLLGDTTNSQTIQHLEGRVAEIEVKSGILSPDVENRLAEAGRLSETIPALTRRIVDCEALKTRISEFERRAASAAALEDLSMRIDHIAQNTASHDSQSQADLRARLAEREVSASAARAADEAAIVELKVRIAGAEAAANASAARAAEASAVSLRSQEIGEQVRLELSASTAYSEQCVAGMLQDVDTLKTVIFGKKSAAVTANFTPSQILQGGPLASLLAASEAAVAHPPGSLAPEPSFSADPNVHAIASMGTPGTEGRHGSRSVIKDVDSLVTQVSELQVLLAESSTDLASMQASVSSTSGDVRHLMSDTYRRVEAHAAAIGTLGKSISRGMETRPTLEKVNAIVDSKLDDRMERVQRRIKSLEGEYDDVRGRILRIGRAFETATSEIEQRLLVMASRQGPSRSSPGSPAAFGRVIQGAVNESRMAREAPTHRQAQPRSPIAESPISQSRKQLSFSEDVSESSFARAGESELRKIKESVRRANTEIQEAEKSLDETVESLAEGVDDGDTTK</sequence>
<name>A0A830I0E9_9CHLO</name>
<feature type="coiled-coil region" evidence="1">
    <location>
        <begin position="408"/>
        <end position="477"/>
    </location>
</feature>
<proteinExistence type="predicted"/>
<dbReference type="SUPFAM" id="SSF57997">
    <property type="entry name" value="Tropomyosin"/>
    <property type="match status" value="1"/>
</dbReference>
<organism evidence="3 4">
    <name type="scientific">Pycnococcus provasolii</name>
    <dbReference type="NCBI Taxonomy" id="41880"/>
    <lineage>
        <taxon>Eukaryota</taxon>
        <taxon>Viridiplantae</taxon>
        <taxon>Chlorophyta</taxon>
        <taxon>Pseudoscourfieldiophyceae</taxon>
        <taxon>Pseudoscourfieldiales</taxon>
        <taxon>Pycnococcaceae</taxon>
        <taxon>Pycnococcus</taxon>
    </lineage>
</organism>
<protein>
    <submittedName>
        <fullName evidence="3">Uncharacterized protein</fullName>
    </submittedName>
</protein>
<comment type="caution">
    <text evidence="3">The sequence shown here is derived from an EMBL/GenBank/DDBJ whole genome shotgun (WGS) entry which is preliminary data.</text>
</comment>
<dbReference type="GO" id="GO:0000793">
    <property type="term" value="C:condensed chromosome"/>
    <property type="evidence" value="ECO:0007669"/>
    <property type="project" value="TreeGrafter"/>
</dbReference>
<dbReference type="GO" id="GO:0003682">
    <property type="term" value="F:chromatin binding"/>
    <property type="evidence" value="ECO:0007669"/>
    <property type="project" value="TreeGrafter"/>
</dbReference>
<feature type="compositionally biased region" description="Polar residues" evidence="2">
    <location>
        <begin position="710"/>
        <end position="720"/>
    </location>
</feature>
<gene>
    <name evidence="3" type="ORF">PPROV_000991100</name>
</gene>
<feature type="compositionally biased region" description="Low complexity" evidence="2">
    <location>
        <begin position="8"/>
        <end position="20"/>
    </location>
</feature>
<evidence type="ECO:0000313" key="4">
    <source>
        <dbReference type="Proteomes" id="UP000660262"/>
    </source>
</evidence>
<keyword evidence="4" id="KW-1185">Reference proteome</keyword>